<evidence type="ECO:0000313" key="1">
    <source>
        <dbReference type="EMBL" id="PRY60001.1"/>
    </source>
</evidence>
<dbReference type="RefSeq" id="WP_106363877.1">
    <property type="nucleotide sequence ID" value="NZ_PVTJ01000003.1"/>
</dbReference>
<sequence>MSDEHRPMPLGPDPALAVLDRFVGEWAMEGRTLGSEETAIRGRASYRWLPGGFFLEQHVELDFDGMVRVDSLELVGYDPRSKTFPSRVYSNMSPQDLPYTWSIEGDDVTITVAHGPLDATFRGRFSGGGDTFAGGWRPNPGADEDVNFPYDVSGHRV</sequence>
<dbReference type="InterPro" id="IPR011473">
    <property type="entry name" value="DUF1579"/>
</dbReference>
<protein>
    <submittedName>
        <fullName evidence="1">Uncharacterized protein DUF1579</fullName>
    </submittedName>
</protein>
<dbReference type="EMBL" id="PVTJ01000003">
    <property type="protein sequence ID" value="PRY60001.1"/>
    <property type="molecule type" value="Genomic_DNA"/>
</dbReference>
<organism evidence="1 2">
    <name type="scientific">Glycomyces artemisiae</name>
    <dbReference type="NCBI Taxonomy" id="1076443"/>
    <lineage>
        <taxon>Bacteria</taxon>
        <taxon>Bacillati</taxon>
        <taxon>Actinomycetota</taxon>
        <taxon>Actinomycetes</taxon>
        <taxon>Glycomycetales</taxon>
        <taxon>Glycomycetaceae</taxon>
        <taxon>Glycomyces</taxon>
    </lineage>
</organism>
<dbReference type="Pfam" id="PF07617">
    <property type="entry name" value="DUF1579"/>
    <property type="match status" value="1"/>
</dbReference>
<dbReference type="AlphaFoldDB" id="A0A2T0UQ03"/>
<proteinExistence type="predicted"/>
<name>A0A2T0UQ03_9ACTN</name>
<keyword evidence="2" id="KW-1185">Reference proteome</keyword>
<accession>A0A2T0UQ03</accession>
<evidence type="ECO:0000313" key="2">
    <source>
        <dbReference type="Proteomes" id="UP000238176"/>
    </source>
</evidence>
<comment type="caution">
    <text evidence="1">The sequence shown here is derived from an EMBL/GenBank/DDBJ whole genome shotgun (WGS) entry which is preliminary data.</text>
</comment>
<gene>
    <name evidence="1" type="ORF">B0I28_103475</name>
</gene>
<dbReference type="OrthoDB" id="8481162at2"/>
<dbReference type="Proteomes" id="UP000238176">
    <property type="component" value="Unassembled WGS sequence"/>
</dbReference>
<reference evidence="1 2" key="1">
    <citation type="submission" date="2018-03" db="EMBL/GenBank/DDBJ databases">
        <title>Genomic Encyclopedia of Type Strains, Phase III (KMG-III): the genomes of soil and plant-associated and newly described type strains.</title>
        <authorList>
            <person name="Whitman W."/>
        </authorList>
    </citation>
    <scope>NUCLEOTIDE SEQUENCE [LARGE SCALE GENOMIC DNA]</scope>
    <source>
        <strain evidence="1 2">CGMCC 4.7067</strain>
    </source>
</reference>